<proteinExistence type="predicted"/>
<gene>
    <name evidence="2" type="ORF">LCGC14_0808480</name>
</gene>
<organism evidence="2">
    <name type="scientific">marine sediment metagenome</name>
    <dbReference type="NCBI Taxonomy" id="412755"/>
    <lineage>
        <taxon>unclassified sequences</taxon>
        <taxon>metagenomes</taxon>
        <taxon>ecological metagenomes</taxon>
    </lineage>
</organism>
<feature type="compositionally biased region" description="Basic and acidic residues" evidence="1">
    <location>
        <begin position="169"/>
        <end position="183"/>
    </location>
</feature>
<evidence type="ECO:0000313" key="2">
    <source>
        <dbReference type="EMBL" id="KKN32976.1"/>
    </source>
</evidence>
<comment type="caution">
    <text evidence="2">The sequence shown here is derived from an EMBL/GenBank/DDBJ whole genome shotgun (WGS) entry which is preliminary data.</text>
</comment>
<dbReference type="AlphaFoldDB" id="A0A0F9S7J5"/>
<feature type="compositionally biased region" description="Basic residues" evidence="1">
    <location>
        <begin position="149"/>
        <end position="168"/>
    </location>
</feature>
<evidence type="ECO:0000256" key="1">
    <source>
        <dbReference type="SAM" id="MobiDB-lite"/>
    </source>
</evidence>
<feature type="region of interest" description="Disordered" evidence="1">
    <location>
        <begin position="141"/>
        <end position="183"/>
    </location>
</feature>
<protein>
    <submittedName>
        <fullName evidence="2">Uncharacterized protein</fullName>
    </submittedName>
</protein>
<reference evidence="2" key="1">
    <citation type="journal article" date="2015" name="Nature">
        <title>Complex archaea that bridge the gap between prokaryotes and eukaryotes.</title>
        <authorList>
            <person name="Spang A."/>
            <person name="Saw J.H."/>
            <person name="Jorgensen S.L."/>
            <person name="Zaremba-Niedzwiedzka K."/>
            <person name="Martijn J."/>
            <person name="Lind A.E."/>
            <person name="van Eijk R."/>
            <person name="Schleper C."/>
            <person name="Guy L."/>
            <person name="Ettema T.J."/>
        </authorList>
    </citation>
    <scope>NUCLEOTIDE SEQUENCE</scope>
</reference>
<dbReference type="EMBL" id="LAZR01002215">
    <property type="protein sequence ID" value="KKN32976.1"/>
    <property type="molecule type" value="Genomic_DNA"/>
</dbReference>
<name>A0A0F9S7J5_9ZZZZ</name>
<accession>A0A0F9S7J5</accession>
<sequence>MSVKGHRRVVRMPPSFLTRVHDVALKRLMARLPLSVRKEWQGEAKQGETAHDCTKLELILTHKCGYSTAHKKVFLNGSVRDADAGTAGKALANAIYRDINKHKCSGRTSVPHLKIVKPWLCPICGVTDEKYPEWEGECNHARVDDSSKAKSKNRRARARIGGRKGPAKARREAVATARRGEPG</sequence>